<evidence type="ECO:0000256" key="3">
    <source>
        <dbReference type="ARBA" id="ARBA00022729"/>
    </source>
</evidence>
<reference evidence="7 8" key="1">
    <citation type="submission" date="2020-11" db="EMBL/GenBank/DDBJ databases">
        <title>Identification of Lelliottia nimipressuralis from Wound Infection by Whole Genome-Based Bacterial Identification.</title>
        <authorList>
            <person name="Navarathna D.H."/>
            <person name="Choi H."/>
            <person name="Jinadatha C."/>
            <person name="Chatterjee P."/>
            <person name="Hwang M."/>
        </authorList>
    </citation>
    <scope>NUCLEOTIDE SEQUENCE [LARGE SCALE GENOMIC DNA]</scope>
    <source>
        <strain evidence="7 8">DN2020</strain>
    </source>
</reference>
<dbReference type="InterPro" id="IPR036937">
    <property type="entry name" value="Adhesion_dom_fimbrial_sf"/>
</dbReference>
<dbReference type="Pfam" id="PF00419">
    <property type="entry name" value="Fimbrial"/>
    <property type="match status" value="1"/>
</dbReference>
<comment type="caution">
    <text evidence="7">The sequence shown here is derived from an EMBL/GenBank/DDBJ whole genome shotgun (WGS) entry which is preliminary data.</text>
</comment>
<dbReference type="InterPro" id="IPR050263">
    <property type="entry name" value="Bact_Fimbrial_Adh_Pro"/>
</dbReference>
<gene>
    <name evidence="7" type="ORF">ISP11_18745</name>
</gene>
<dbReference type="SUPFAM" id="SSF49401">
    <property type="entry name" value="Bacterial adhesins"/>
    <property type="match status" value="1"/>
</dbReference>
<dbReference type="GO" id="GO:0009289">
    <property type="term" value="C:pilus"/>
    <property type="evidence" value="ECO:0007669"/>
    <property type="project" value="UniProtKB-SubCell"/>
</dbReference>
<dbReference type="PANTHER" id="PTHR33420:SF31">
    <property type="entry name" value="TYPE 1 FIMBRIN D-MANNOSE SPECIFIC ADHESIN"/>
    <property type="match status" value="1"/>
</dbReference>
<feature type="signal peptide" evidence="5">
    <location>
        <begin position="1"/>
        <end position="32"/>
    </location>
</feature>
<comment type="subcellular location">
    <subcellularLocation>
        <location evidence="1">Fimbrium</location>
    </subcellularLocation>
</comment>
<dbReference type="EMBL" id="JADIXP010000013">
    <property type="protein sequence ID" value="MBF4179907.1"/>
    <property type="molecule type" value="Genomic_DNA"/>
</dbReference>
<accession>A0ABD4KGF0</accession>
<feature type="chain" id="PRO_5044860457" evidence="5">
    <location>
        <begin position="33"/>
        <end position="361"/>
    </location>
</feature>
<dbReference type="PANTHER" id="PTHR33420">
    <property type="entry name" value="FIMBRIAL SUBUNIT ELFA-RELATED"/>
    <property type="match status" value="1"/>
</dbReference>
<evidence type="ECO:0000256" key="5">
    <source>
        <dbReference type="SAM" id="SignalP"/>
    </source>
</evidence>
<dbReference type="Gene3D" id="2.60.40.1090">
    <property type="entry name" value="Fimbrial-type adhesion domain"/>
    <property type="match status" value="1"/>
</dbReference>
<organism evidence="7 8">
    <name type="scientific">Lelliottia nimipressuralis</name>
    <dbReference type="NCBI Taxonomy" id="69220"/>
    <lineage>
        <taxon>Bacteria</taxon>
        <taxon>Pseudomonadati</taxon>
        <taxon>Pseudomonadota</taxon>
        <taxon>Gammaproteobacteria</taxon>
        <taxon>Enterobacterales</taxon>
        <taxon>Enterobacteriaceae</taxon>
        <taxon>Lelliottia</taxon>
    </lineage>
</organism>
<evidence type="ECO:0000256" key="4">
    <source>
        <dbReference type="ARBA" id="ARBA00023263"/>
    </source>
</evidence>
<sequence length="361" mass="38874">MLKYKSSVSPALIILGLLAGVCTALFCGSASAAGNGRCSPGVSSDGHMNPSKDFSFTYNKVITSPTDNQTGETPVVYDWDLGGQVYAVQCDTDQSGSSFYFKGDAVGAPVGHANQWYILDNNIEYQTKIIVYEYKNGYDTESYYTIPFTDAPNGVSHGSLMNKDVMLYTGSKGNVRFYIRRPFVGKHIIPPTYLARLYATTIKGSYGSRSISNVIMSGSITVPQSCIINEGDVINVDFGNIAQNAFNTKGQPPTGFSKKRVDFAIKCSNIANGVDVSLEFNATPDTTDSTAVKTDNKDIAIRLDDTSNNPISPKGGEIPVNFNFSNQTGTSAMQLYPINSTGNVPETGVFNSQVTVTVDIQ</sequence>
<keyword evidence="4" id="KW-0281">Fimbrium</keyword>
<protein>
    <submittedName>
        <fullName evidence="7">Fimbrial protein</fullName>
    </submittedName>
</protein>
<feature type="domain" description="Fimbrial-type adhesion" evidence="6">
    <location>
        <begin position="216"/>
        <end position="361"/>
    </location>
</feature>
<comment type="similarity">
    <text evidence="2">Belongs to the fimbrial protein family.</text>
</comment>
<dbReference type="RefSeq" id="WP_194514091.1">
    <property type="nucleotide sequence ID" value="NZ_JADIXP010000013.1"/>
</dbReference>
<dbReference type="Proteomes" id="UP000628560">
    <property type="component" value="Unassembled WGS sequence"/>
</dbReference>
<evidence type="ECO:0000313" key="8">
    <source>
        <dbReference type="Proteomes" id="UP000628560"/>
    </source>
</evidence>
<proteinExistence type="inferred from homology"/>
<evidence type="ECO:0000256" key="2">
    <source>
        <dbReference type="ARBA" id="ARBA00006671"/>
    </source>
</evidence>
<evidence type="ECO:0000313" key="7">
    <source>
        <dbReference type="EMBL" id="MBF4179907.1"/>
    </source>
</evidence>
<dbReference type="InterPro" id="IPR000259">
    <property type="entry name" value="Adhesion_dom_fimbrial"/>
</dbReference>
<evidence type="ECO:0000256" key="1">
    <source>
        <dbReference type="ARBA" id="ARBA00004561"/>
    </source>
</evidence>
<name>A0ABD4KGF0_9ENTR</name>
<keyword evidence="3 5" id="KW-0732">Signal</keyword>
<dbReference type="InterPro" id="IPR008966">
    <property type="entry name" value="Adhesion_dom_sf"/>
</dbReference>
<dbReference type="AlphaFoldDB" id="A0ABD4KGF0"/>
<evidence type="ECO:0000259" key="6">
    <source>
        <dbReference type="Pfam" id="PF00419"/>
    </source>
</evidence>